<proteinExistence type="predicted"/>
<organism evidence="1">
    <name type="scientific">Myoviridae sp. ctyWv1</name>
    <dbReference type="NCBI Taxonomy" id="2826718"/>
    <lineage>
        <taxon>Viruses</taxon>
        <taxon>Duplodnaviria</taxon>
        <taxon>Heunggongvirae</taxon>
        <taxon>Uroviricota</taxon>
        <taxon>Caudoviricetes</taxon>
    </lineage>
</organism>
<reference evidence="1" key="1">
    <citation type="journal article" date="2021" name="Proc. Natl. Acad. Sci. U.S.A.">
        <title>A Catalog of Tens of Thousands of Viruses from Human Metagenomes Reveals Hidden Associations with Chronic Diseases.</title>
        <authorList>
            <person name="Tisza M.J."/>
            <person name="Buck C.B."/>
        </authorList>
    </citation>
    <scope>NUCLEOTIDE SEQUENCE</scope>
    <source>
        <strain evidence="1">CtyWv1</strain>
    </source>
</reference>
<accession>A0A8S5QXG0</accession>
<protein>
    <submittedName>
        <fullName evidence="1">Uncharacterized protein</fullName>
    </submittedName>
</protein>
<dbReference type="EMBL" id="BK015755">
    <property type="protein sequence ID" value="DAE23555.1"/>
    <property type="molecule type" value="Genomic_DNA"/>
</dbReference>
<name>A0A8S5QXG0_9CAUD</name>
<evidence type="ECO:0000313" key="1">
    <source>
        <dbReference type="EMBL" id="DAE23555.1"/>
    </source>
</evidence>
<sequence>MTGRELSENLNYLGMSSGIRKLALKEKLETAEKLAVMNEVEVCDLVANEYELVYAENEEIGLVRKDKMDEYNKLVTIISR</sequence>